<accession>A0A4Q9KQ49</accession>
<proteinExistence type="predicted"/>
<keyword evidence="2" id="KW-1185">Reference proteome</keyword>
<reference evidence="1 2" key="1">
    <citation type="submission" date="2017-12" db="EMBL/GenBank/DDBJ databases">
        <authorList>
            <person name="Pombert J.-F."/>
            <person name="Haag K.L."/>
            <person name="Ebert D."/>
        </authorList>
    </citation>
    <scope>NUCLEOTIDE SEQUENCE [LARGE SCALE GENOMIC DNA]</scope>
    <source>
        <strain evidence="1">BE-OM-2</strain>
    </source>
</reference>
<organism evidence="1 2">
    <name type="scientific">Hamiltosporidium magnivora</name>
    <dbReference type="NCBI Taxonomy" id="148818"/>
    <lineage>
        <taxon>Eukaryota</taxon>
        <taxon>Fungi</taxon>
        <taxon>Fungi incertae sedis</taxon>
        <taxon>Microsporidia</taxon>
        <taxon>Dubosqiidae</taxon>
        <taxon>Hamiltosporidium</taxon>
    </lineage>
</organism>
<evidence type="ECO:0000313" key="1">
    <source>
        <dbReference type="EMBL" id="TBT96753.1"/>
    </source>
</evidence>
<protein>
    <submittedName>
        <fullName evidence="1">Uncharacterized protein</fullName>
    </submittedName>
</protein>
<dbReference type="AlphaFoldDB" id="A0A4Q9KQ49"/>
<dbReference type="EMBL" id="PITI01003400">
    <property type="protein sequence ID" value="TBT96753.1"/>
    <property type="molecule type" value="Genomic_DNA"/>
</dbReference>
<dbReference type="VEuPathDB" id="MicrosporidiaDB:CWI36_3400p0010"/>
<dbReference type="Proteomes" id="UP000291404">
    <property type="component" value="Unassembled WGS sequence"/>
</dbReference>
<sequence length="200" mass="22812">MNKTYINVLTNHKNYKKMILCANKLLNNIFRRTMIVKNIFIASLLILFLDSNSGFKIEISCLNEAENIGHGLQFDMHSLENSNCIIHETYSVPMEKTDINSTFAQTTNTEAIYLTINTSNENPVILSNEIIPNLTIQDPVEPKNIDAYIQEKDFKASTANINFPEIFSNAFNPTITSFESHELNILVYQILALLQQIIHL</sequence>
<name>A0A4Q9KQ49_9MICR</name>
<dbReference type="VEuPathDB" id="MicrosporidiaDB:CWI39_1174p0010"/>
<evidence type="ECO:0000313" key="2">
    <source>
        <dbReference type="Proteomes" id="UP000291404"/>
    </source>
</evidence>
<gene>
    <name evidence="1" type="ORF">CWI36_3400p0010</name>
</gene>
<comment type="caution">
    <text evidence="1">The sequence shown here is derived from an EMBL/GenBank/DDBJ whole genome shotgun (WGS) entry which is preliminary data.</text>
</comment>